<dbReference type="AlphaFoldDB" id="A0A2M7X555"/>
<dbReference type="Proteomes" id="UP000230683">
    <property type="component" value="Unassembled WGS sequence"/>
</dbReference>
<organism evidence="1 2">
    <name type="scientific">candidate division WWE3 bacterium CG_4_9_14_3_um_filter_34_6</name>
    <dbReference type="NCBI Taxonomy" id="1975079"/>
    <lineage>
        <taxon>Bacteria</taxon>
        <taxon>Katanobacteria</taxon>
    </lineage>
</organism>
<feature type="non-terminal residue" evidence="1">
    <location>
        <position position="1"/>
    </location>
</feature>
<dbReference type="EMBL" id="PFWY01000026">
    <property type="protein sequence ID" value="PJA41292.1"/>
    <property type="molecule type" value="Genomic_DNA"/>
</dbReference>
<sequence>NNNLIFNYDSNKLVVLMSMNKEQFAIINTKEVLAIFPLKETGKLKELTNNFEIDKKYSKYL</sequence>
<name>A0A2M7X555_UNCKA</name>
<proteinExistence type="predicted"/>
<reference evidence="2" key="1">
    <citation type="submission" date="2017-09" db="EMBL/GenBank/DDBJ databases">
        <title>Depth-based differentiation of microbial function through sediment-hosted aquifers and enrichment of novel symbionts in the deep terrestrial subsurface.</title>
        <authorList>
            <person name="Probst A.J."/>
            <person name="Ladd B."/>
            <person name="Jarett J.K."/>
            <person name="Geller-Mcgrath D.E."/>
            <person name="Sieber C.M.K."/>
            <person name="Emerson J.B."/>
            <person name="Anantharaman K."/>
            <person name="Thomas B.C."/>
            <person name="Malmstrom R."/>
            <person name="Stieglmeier M."/>
            <person name="Klingl A."/>
            <person name="Woyke T."/>
            <person name="Ryan C.M."/>
            <person name="Banfield J.F."/>
        </authorList>
    </citation>
    <scope>NUCLEOTIDE SEQUENCE [LARGE SCALE GENOMIC DNA]</scope>
</reference>
<protein>
    <submittedName>
        <fullName evidence="1">Uncharacterized protein</fullName>
    </submittedName>
</protein>
<gene>
    <name evidence="1" type="ORF">CO178_00525</name>
</gene>
<evidence type="ECO:0000313" key="2">
    <source>
        <dbReference type="Proteomes" id="UP000230683"/>
    </source>
</evidence>
<comment type="caution">
    <text evidence="1">The sequence shown here is derived from an EMBL/GenBank/DDBJ whole genome shotgun (WGS) entry which is preliminary data.</text>
</comment>
<evidence type="ECO:0000313" key="1">
    <source>
        <dbReference type="EMBL" id="PJA41292.1"/>
    </source>
</evidence>
<accession>A0A2M7X555</accession>